<dbReference type="Proteomes" id="UP000773614">
    <property type="component" value="Unassembled WGS sequence"/>
</dbReference>
<gene>
    <name evidence="3" type="ORF">E4O86_10550</name>
</gene>
<evidence type="ECO:0000313" key="4">
    <source>
        <dbReference type="Proteomes" id="UP000773614"/>
    </source>
</evidence>
<dbReference type="OrthoDB" id="8112199at2"/>
<feature type="non-terminal residue" evidence="3">
    <location>
        <position position="1"/>
    </location>
</feature>
<proteinExistence type="inferred from homology"/>
<dbReference type="RefSeq" id="WP_161140498.1">
    <property type="nucleotide sequence ID" value="NZ_SPKJ01000029.1"/>
</dbReference>
<dbReference type="Gene3D" id="3.40.50.720">
    <property type="entry name" value="NAD(P)-binding Rossmann-like Domain"/>
    <property type="match status" value="1"/>
</dbReference>
<dbReference type="Pfam" id="PF13561">
    <property type="entry name" value="adh_short_C2"/>
    <property type="match status" value="1"/>
</dbReference>
<dbReference type="PANTHER" id="PTHR43639">
    <property type="entry name" value="OXIDOREDUCTASE, SHORT-CHAIN DEHYDROGENASE/REDUCTASE FAMILY (AFU_ORTHOLOGUE AFUA_5G02870)"/>
    <property type="match status" value="1"/>
</dbReference>
<comment type="similarity">
    <text evidence="1">Belongs to the short-chain dehydrogenases/reductases (SDR) family.</text>
</comment>
<comment type="caution">
    <text evidence="3">The sequence shown here is derived from an EMBL/GenBank/DDBJ whole genome shotgun (WGS) entry which is preliminary data.</text>
</comment>
<dbReference type="GO" id="GO:0016491">
    <property type="term" value="F:oxidoreductase activity"/>
    <property type="evidence" value="ECO:0007669"/>
    <property type="project" value="UniProtKB-KW"/>
</dbReference>
<evidence type="ECO:0000313" key="3">
    <source>
        <dbReference type="EMBL" id="MYZ48149.1"/>
    </source>
</evidence>
<keyword evidence="2" id="KW-0560">Oxidoreductase</keyword>
<keyword evidence="4" id="KW-1185">Reference proteome</keyword>
<organism evidence="3 4">
    <name type="scientific">Propylenella binzhouense</name>
    <dbReference type="NCBI Taxonomy" id="2555902"/>
    <lineage>
        <taxon>Bacteria</taxon>
        <taxon>Pseudomonadati</taxon>
        <taxon>Pseudomonadota</taxon>
        <taxon>Alphaproteobacteria</taxon>
        <taxon>Hyphomicrobiales</taxon>
        <taxon>Propylenellaceae</taxon>
        <taxon>Propylenella</taxon>
    </lineage>
</organism>
<dbReference type="InterPro" id="IPR036291">
    <property type="entry name" value="NAD(P)-bd_dom_sf"/>
</dbReference>
<dbReference type="PANTHER" id="PTHR43639:SF1">
    <property type="entry name" value="SHORT-CHAIN DEHYDROGENASE_REDUCTASE FAMILY PROTEIN"/>
    <property type="match status" value="1"/>
</dbReference>
<reference evidence="3" key="1">
    <citation type="submission" date="2019-03" db="EMBL/GenBank/DDBJ databases">
        <title>Afifella sp. nov., isolated from activated sludge.</title>
        <authorList>
            <person name="Li Q."/>
            <person name="Liu Y."/>
        </authorList>
    </citation>
    <scope>NUCLEOTIDE SEQUENCE</scope>
    <source>
        <strain evidence="3">L72</strain>
    </source>
</reference>
<dbReference type="EMBL" id="SPKJ01000029">
    <property type="protein sequence ID" value="MYZ48149.1"/>
    <property type="molecule type" value="Genomic_DNA"/>
</dbReference>
<dbReference type="PRINTS" id="PR00081">
    <property type="entry name" value="GDHRDH"/>
</dbReference>
<dbReference type="PRINTS" id="PR00080">
    <property type="entry name" value="SDRFAMILY"/>
</dbReference>
<sequence>AAAEAAGARTEVCLGDLAEAGTAAGLVARAAEAFGRLDQVVSNAGIADRRLIGEVDHAALARALRLMPEAFFALAEAALPHVTRSDQGRIVAVSSFVAHVFAPDSLFPVTAAAKAAVEALAKSLAAQIAPTGATVNCVVPGYTRKDASGHSALSEASWKKAAERTPMGRIASPDDIAAAIAFLLSRDAGLITGQMIHVDGGLTLA</sequence>
<evidence type="ECO:0000256" key="2">
    <source>
        <dbReference type="ARBA" id="ARBA00023002"/>
    </source>
</evidence>
<dbReference type="InterPro" id="IPR002347">
    <property type="entry name" value="SDR_fam"/>
</dbReference>
<name>A0A964T5E5_9HYPH</name>
<protein>
    <submittedName>
        <fullName evidence="3">SDR family oxidoreductase</fullName>
    </submittedName>
</protein>
<evidence type="ECO:0000256" key="1">
    <source>
        <dbReference type="ARBA" id="ARBA00006484"/>
    </source>
</evidence>
<dbReference type="SUPFAM" id="SSF51735">
    <property type="entry name" value="NAD(P)-binding Rossmann-fold domains"/>
    <property type="match status" value="1"/>
</dbReference>
<accession>A0A964T5E5</accession>
<dbReference type="AlphaFoldDB" id="A0A964T5E5"/>